<gene>
    <name evidence="1" type="ORF">B1A_08592</name>
</gene>
<dbReference type="InterPro" id="IPR015797">
    <property type="entry name" value="NUDIX_hydrolase-like_dom_sf"/>
</dbReference>
<dbReference type="AlphaFoldDB" id="T1CEH0"/>
<proteinExistence type="predicted"/>
<keyword evidence="1" id="KW-0378">Hydrolase</keyword>
<dbReference type="EMBL" id="AUZX01006127">
    <property type="protein sequence ID" value="EQD65170.1"/>
    <property type="molecule type" value="Genomic_DNA"/>
</dbReference>
<protein>
    <submittedName>
        <fullName evidence="1">Hydrolase family protein</fullName>
    </submittedName>
</protein>
<reference evidence="1" key="1">
    <citation type="submission" date="2013-08" db="EMBL/GenBank/DDBJ databases">
        <authorList>
            <person name="Mendez C."/>
            <person name="Richter M."/>
            <person name="Ferrer M."/>
            <person name="Sanchez J."/>
        </authorList>
    </citation>
    <scope>NUCLEOTIDE SEQUENCE</scope>
</reference>
<organism evidence="1">
    <name type="scientific">mine drainage metagenome</name>
    <dbReference type="NCBI Taxonomy" id="410659"/>
    <lineage>
        <taxon>unclassified sequences</taxon>
        <taxon>metagenomes</taxon>
        <taxon>ecological metagenomes</taxon>
    </lineage>
</organism>
<accession>T1CEH0</accession>
<name>T1CEH0_9ZZZZ</name>
<dbReference type="GO" id="GO:0016787">
    <property type="term" value="F:hydrolase activity"/>
    <property type="evidence" value="ECO:0007669"/>
    <property type="project" value="UniProtKB-KW"/>
</dbReference>
<reference evidence="1" key="2">
    <citation type="journal article" date="2014" name="ISME J.">
        <title>Microbial stratification in low pH oxic and suboxic macroscopic growths along an acid mine drainage.</title>
        <authorList>
            <person name="Mendez-Garcia C."/>
            <person name="Mesa V."/>
            <person name="Sprenger R.R."/>
            <person name="Richter M."/>
            <person name="Diez M.S."/>
            <person name="Solano J."/>
            <person name="Bargiela R."/>
            <person name="Golyshina O.V."/>
            <person name="Manteca A."/>
            <person name="Ramos J.L."/>
            <person name="Gallego J.R."/>
            <person name="Llorente I."/>
            <person name="Martins Dos Santos V.A."/>
            <person name="Jensen O.N."/>
            <person name="Pelaez A.I."/>
            <person name="Sanchez J."/>
            <person name="Ferrer M."/>
        </authorList>
    </citation>
    <scope>NUCLEOTIDE SEQUENCE</scope>
</reference>
<dbReference type="Gene3D" id="3.90.79.10">
    <property type="entry name" value="Nucleoside Triphosphate Pyrophosphohydrolase"/>
    <property type="match status" value="1"/>
</dbReference>
<sequence>MARVALREAEEESGLSGLRVEGGIFDLDCHAIPARGTDPEHLHWDVRYVVRAGSDERYAISAESLDLAWRPIAAIATDAQVDASLQRMAVKWLQAR</sequence>
<dbReference type="SUPFAM" id="SSF55811">
    <property type="entry name" value="Nudix"/>
    <property type="match status" value="1"/>
</dbReference>
<evidence type="ECO:0000313" key="1">
    <source>
        <dbReference type="EMBL" id="EQD65170.1"/>
    </source>
</evidence>
<comment type="caution">
    <text evidence="1">The sequence shown here is derived from an EMBL/GenBank/DDBJ whole genome shotgun (WGS) entry which is preliminary data.</text>
</comment>